<organism evidence="1 3">
    <name type="scientific">Chryseobacterium kwangjuense</name>
    <dbReference type="NCBI Taxonomy" id="267125"/>
    <lineage>
        <taxon>Bacteria</taxon>
        <taxon>Pseudomonadati</taxon>
        <taxon>Bacteroidota</taxon>
        <taxon>Flavobacteriia</taxon>
        <taxon>Flavobacteriales</taxon>
        <taxon>Weeksellaceae</taxon>
        <taxon>Chryseobacterium group</taxon>
        <taxon>Chryseobacterium</taxon>
    </lineage>
</organism>
<name>A0A135WEV2_9FLAO</name>
<dbReference type="Proteomes" id="UP000070513">
    <property type="component" value="Unassembled WGS sequence"/>
</dbReference>
<evidence type="ECO:0000313" key="3">
    <source>
        <dbReference type="Proteomes" id="UP000070513"/>
    </source>
</evidence>
<reference evidence="3" key="1">
    <citation type="submission" date="2015-12" db="EMBL/GenBank/DDBJ databases">
        <title>Genome sequence of a biocontrol rhizobacterium Chryseobacterium kwangjuense strain KJ1R5 isolated from pepper (Capsicum annuum L.).</title>
        <authorList>
            <person name="Jeong J.-J."/>
            <person name="Park H."/>
            <person name="Mannaa M."/>
            <person name="Sang M.K."/>
            <person name="Choi I.-G."/>
            <person name="Kim K.D."/>
        </authorList>
    </citation>
    <scope>NUCLEOTIDE SEQUENCE [LARGE SCALE GENOMIC DNA]</scope>
    <source>
        <strain evidence="3">KJ1R5</strain>
    </source>
</reference>
<dbReference type="RefSeq" id="WP_062651884.1">
    <property type="nucleotide sequence ID" value="NZ_JBJXVJ010000003.1"/>
</dbReference>
<proteinExistence type="predicted"/>
<gene>
    <name evidence="2" type="ORF">ACKW6Q_15550</name>
    <name evidence="1" type="ORF">AU378_13600</name>
</gene>
<sequence>MEFKIDKKVKKGVKDNGRNMRLRNEKFIRFINVKMNFNRAILGLQRKSKIDLMKLRFTRLLNHWRSQNSLFSLKY</sequence>
<dbReference type="Proteomes" id="UP001634154">
    <property type="component" value="Unassembled WGS sequence"/>
</dbReference>
<dbReference type="EMBL" id="LPUR01000011">
    <property type="protein sequence ID" value="KXH83426.1"/>
    <property type="molecule type" value="Genomic_DNA"/>
</dbReference>
<dbReference type="AlphaFoldDB" id="A0A135WEV2"/>
<evidence type="ECO:0000313" key="1">
    <source>
        <dbReference type="EMBL" id="KXH83426.1"/>
    </source>
</evidence>
<reference evidence="2 4" key="4">
    <citation type="submission" date="2024-12" db="EMBL/GenBank/DDBJ databases">
        <title>Draft genome sequence of Chryseobacterium kwangjuense AG447.</title>
        <authorList>
            <person name="Cheptsov V.S."/>
            <person name="Belov A."/>
            <person name="Zavarzina A.G."/>
        </authorList>
    </citation>
    <scope>NUCLEOTIDE SEQUENCE [LARGE SCALE GENOMIC DNA]</scope>
    <source>
        <strain evidence="2 4">AG447</strain>
    </source>
</reference>
<comment type="caution">
    <text evidence="1">The sequence shown here is derived from an EMBL/GenBank/DDBJ whole genome shotgun (WGS) entry which is preliminary data.</text>
</comment>
<accession>A0A135WEV2</accession>
<evidence type="ECO:0000313" key="2">
    <source>
        <dbReference type="EMBL" id="MFN1218382.1"/>
    </source>
</evidence>
<keyword evidence="4" id="KW-1185">Reference proteome</keyword>
<reference evidence="1" key="2">
    <citation type="submission" date="2015-12" db="EMBL/GenBank/DDBJ databases">
        <authorList>
            <person name="Shamseldin A."/>
            <person name="Moawad H."/>
            <person name="Abd El-Rahim W.M."/>
            <person name="Sadowsky M.J."/>
        </authorList>
    </citation>
    <scope>NUCLEOTIDE SEQUENCE</scope>
    <source>
        <strain evidence="1">KJ1R5</strain>
    </source>
</reference>
<reference evidence="1 3" key="3">
    <citation type="journal article" date="2016" name="Genome Announc.">
        <title>Draft Genome Sequence of a Biocontrol Rhizobacterium, Chryseobacterium kwangjuense Strain KJ1R5, Isolated from Pepper (Capsicum annuum).</title>
        <authorList>
            <person name="Jeong J.J."/>
            <person name="Park H."/>
            <person name="Park B.H."/>
            <person name="Mannaa M."/>
            <person name="Sang M.K."/>
            <person name="Choi I.G."/>
            <person name="Kim K.D."/>
        </authorList>
    </citation>
    <scope>NUCLEOTIDE SEQUENCE [LARGE SCALE GENOMIC DNA]</scope>
    <source>
        <strain evidence="1 3">KJ1R5</strain>
    </source>
</reference>
<protein>
    <submittedName>
        <fullName evidence="1">Uncharacterized protein</fullName>
    </submittedName>
</protein>
<dbReference type="EMBL" id="JBJXVJ010000003">
    <property type="protein sequence ID" value="MFN1218382.1"/>
    <property type="molecule type" value="Genomic_DNA"/>
</dbReference>
<evidence type="ECO:0000313" key="4">
    <source>
        <dbReference type="Proteomes" id="UP001634154"/>
    </source>
</evidence>